<evidence type="ECO:0000259" key="7">
    <source>
        <dbReference type="PROSITE" id="PS50970"/>
    </source>
</evidence>
<comment type="caution">
    <text evidence="8">The sequence shown here is derived from an EMBL/GenBank/DDBJ whole genome shotgun (WGS) entry which is preliminary data.</text>
</comment>
<evidence type="ECO:0000256" key="1">
    <source>
        <dbReference type="ARBA" id="ARBA00022603"/>
    </source>
</evidence>
<comment type="cofactor">
    <cofactor evidence="5">
        <name>Zn(2+)</name>
        <dbReference type="ChEBI" id="CHEBI:29105"/>
    </cofactor>
    <text evidence="5">Binds 1 zinc ion per subunit.</text>
</comment>
<dbReference type="PANTHER" id="PTHR46015">
    <property type="entry name" value="ZGC:172121"/>
    <property type="match status" value="1"/>
</dbReference>
<evidence type="ECO:0000256" key="5">
    <source>
        <dbReference type="PIRSR" id="PIRSR037505-2"/>
    </source>
</evidence>
<dbReference type="Pfam" id="PF02574">
    <property type="entry name" value="S-methyl_trans"/>
    <property type="match status" value="1"/>
</dbReference>
<dbReference type="NCBIfam" id="NF007020">
    <property type="entry name" value="PRK09485.1"/>
    <property type="match status" value="1"/>
</dbReference>
<dbReference type="GO" id="GO:0008898">
    <property type="term" value="F:S-adenosylmethionine-homocysteine S-methyltransferase activity"/>
    <property type="evidence" value="ECO:0007669"/>
    <property type="project" value="TreeGrafter"/>
</dbReference>
<evidence type="ECO:0000313" key="8">
    <source>
        <dbReference type="EMBL" id="KAH9827094.1"/>
    </source>
</evidence>
<reference evidence="8 9" key="2">
    <citation type="journal article" date="2021" name="Curr. Genet.">
        <title>Genetic response to nitrogen starvation in the aggressive Eucalyptus foliar pathogen Teratosphaeria destructans.</title>
        <authorList>
            <person name="Havenga M."/>
            <person name="Wingfield B.D."/>
            <person name="Wingfield M.J."/>
            <person name="Dreyer L.L."/>
            <person name="Roets F."/>
            <person name="Aylward J."/>
        </authorList>
    </citation>
    <scope>NUCLEOTIDE SEQUENCE [LARGE SCALE GENOMIC DNA]</scope>
    <source>
        <strain evidence="8">CMW44962</strain>
    </source>
</reference>
<dbReference type="InterPro" id="IPR051486">
    <property type="entry name" value="Hcy_S-methyltransferase"/>
</dbReference>
<keyword evidence="9" id="KW-1185">Reference proteome</keyword>
<proteinExistence type="predicted"/>
<evidence type="ECO:0000313" key="9">
    <source>
        <dbReference type="Proteomes" id="UP001138500"/>
    </source>
</evidence>
<name>A0A9W7W283_9PEZI</name>
<dbReference type="PROSITE" id="PS50970">
    <property type="entry name" value="HCY"/>
    <property type="match status" value="1"/>
</dbReference>
<dbReference type="OrthoDB" id="261426at2759"/>
<feature type="domain" description="Hcy-binding" evidence="7">
    <location>
        <begin position="6"/>
        <end position="321"/>
    </location>
</feature>
<feature type="binding site" evidence="6">
    <location>
        <position position="307"/>
    </location>
    <ligand>
        <name>Zn(2+)</name>
        <dbReference type="ChEBI" id="CHEBI:29105"/>
    </ligand>
</feature>
<dbReference type="Proteomes" id="UP001138500">
    <property type="component" value="Unassembled WGS sequence"/>
</dbReference>
<dbReference type="GO" id="GO:0032259">
    <property type="term" value="P:methylation"/>
    <property type="evidence" value="ECO:0007669"/>
    <property type="project" value="UniProtKB-KW"/>
</dbReference>
<evidence type="ECO:0000256" key="3">
    <source>
        <dbReference type="ARBA" id="ARBA00022723"/>
    </source>
</evidence>
<keyword evidence="1 6" id="KW-0489">Methyltransferase</keyword>
<evidence type="ECO:0000256" key="4">
    <source>
        <dbReference type="ARBA" id="ARBA00022833"/>
    </source>
</evidence>
<organism evidence="8 9">
    <name type="scientific">Teratosphaeria destructans</name>
    <dbReference type="NCBI Taxonomy" id="418781"/>
    <lineage>
        <taxon>Eukaryota</taxon>
        <taxon>Fungi</taxon>
        <taxon>Dikarya</taxon>
        <taxon>Ascomycota</taxon>
        <taxon>Pezizomycotina</taxon>
        <taxon>Dothideomycetes</taxon>
        <taxon>Dothideomycetidae</taxon>
        <taxon>Mycosphaerellales</taxon>
        <taxon>Teratosphaeriaceae</taxon>
        <taxon>Teratosphaeria</taxon>
    </lineage>
</organism>
<dbReference type="AlphaFoldDB" id="A0A9W7W283"/>
<dbReference type="SUPFAM" id="SSF82282">
    <property type="entry name" value="Homocysteine S-methyltransferase"/>
    <property type="match status" value="1"/>
</dbReference>
<gene>
    <name evidence="8" type="ORF">Tdes44962_MAKER03063</name>
</gene>
<dbReference type="InterPro" id="IPR003726">
    <property type="entry name" value="HCY_dom"/>
</dbReference>
<feature type="binding site" evidence="5 6">
    <location>
        <position position="236"/>
    </location>
    <ligand>
        <name>Zn(2+)</name>
        <dbReference type="ChEBI" id="CHEBI:29105"/>
    </ligand>
</feature>
<dbReference type="GO" id="GO:0008270">
    <property type="term" value="F:zinc ion binding"/>
    <property type="evidence" value="ECO:0007669"/>
    <property type="project" value="InterPro"/>
</dbReference>
<evidence type="ECO:0000256" key="2">
    <source>
        <dbReference type="ARBA" id="ARBA00022679"/>
    </source>
</evidence>
<dbReference type="EMBL" id="RIBY02001912">
    <property type="protein sequence ID" value="KAH9827094.1"/>
    <property type="molecule type" value="Genomic_DNA"/>
</dbReference>
<evidence type="ECO:0000256" key="6">
    <source>
        <dbReference type="PROSITE-ProRule" id="PRU00333"/>
    </source>
</evidence>
<dbReference type="GO" id="GO:0033528">
    <property type="term" value="P:S-methylmethionine cycle"/>
    <property type="evidence" value="ECO:0007669"/>
    <property type="project" value="TreeGrafter"/>
</dbReference>
<dbReference type="Gene3D" id="3.20.20.330">
    <property type="entry name" value="Homocysteine-binding-like domain"/>
    <property type="match status" value="1"/>
</dbReference>
<protein>
    <submittedName>
        <fullName evidence="8">Homocysteine S-methyltransferase</fullName>
    </submittedName>
</protein>
<dbReference type="FunFam" id="3.20.20.330:FF:000002">
    <property type="entry name" value="Homocysteine S-methyltransferase"/>
    <property type="match status" value="1"/>
</dbReference>
<reference evidence="8 9" key="1">
    <citation type="journal article" date="2018" name="IMA Fungus">
        <title>IMA Genome-F 10: Nine draft genome sequences of Claviceps purpurea s.lat., including C. arundinis, C. humidiphila, and C. cf. spartinae, pseudomolecules for the pitch canker pathogen Fusarium circinatum, draft genome of Davidsoniella eucalypti, Grosmannia galeiformis, Quambalaria eucalypti, and Teratosphaeria destructans.</title>
        <authorList>
            <person name="Wingfield B.D."/>
            <person name="Liu M."/>
            <person name="Nguyen H.D."/>
            <person name="Lane F.A."/>
            <person name="Morgan S.W."/>
            <person name="De Vos L."/>
            <person name="Wilken P.M."/>
            <person name="Duong T.A."/>
            <person name="Aylward J."/>
            <person name="Coetzee M.P."/>
            <person name="Dadej K."/>
            <person name="De Beer Z.W."/>
            <person name="Findlay W."/>
            <person name="Havenga M."/>
            <person name="Kolarik M."/>
            <person name="Menzies J.G."/>
            <person name="Naidoo K."/>
            <person name="Pochopski O."/>
            <person name="Shoukouhi P."/>
            <person name="Santana Q.C."/>
            <person name="Seifert K.A."/>
            <person name="Soal N."/>
            <person name="Steenkamp E.T."/>
            <person name="Tatham C.T."/>
            <person name="van der Nest M.A."/>
            <person name="Wingfield M.J."/>
        </authorList>
    </citation>
    <scope>NUCLEOTIDE SEQUENCE [LARGE SCALE GENOMIC DNA]</scope>
    <source>
        <strain evidence="8">CMW44962</strain>
    </source>
</reference>
<dbReference type="PANTHER" id="PTHR46015:SF1">
    <property type="entry name" value="HOMOCYSTEINE S-METHYLTRANSFERASE-LIKE ISOFORM 1"/>
    <property type="match status" value="1"/>
</dbReference>
<keyword evidence="2 6" id="KW-0808">Transferase</keyword>
<dbReference type="GO" id="GO:0009086">
    <property type="term" value="P:methionine biosynthetic process"/>
    <property type="evidence" value="ECO:0007669"/>
    <property type="project" value="InterPro"/>
</dbReference>
<feature type="binding site" evidence="6">
    <location>
        <position position="306"/>
    </location>
    <ligand>
        <name>Zn(2+)</name>
        <dbReference type="ChEBI" id="CHEBI:29105"/>
    </ligand>
</feature>
<keyword evidence="4 5" id="KW-0862">Zinc</keyword>
<keyword evidence="3 5" id="KW-0479">Metal-binding</keyword>
<accession>A0A9W7W283</accession>
<sequence length="322" mass="35395">MLITKPDFAALLRKRGILIIDGALATELEARGLNLNHALWSGKVLRERPEVIQQVHLDYYLAGADIAITASYQTSTIGLKEHFGLPEAEAIELIKRSVRLGQRARCEAYQSGRIERTRRLFVAGSVGPLGAYLADGSEYRGDYRRTKEEFKDFHRPRMQALVDAAVCLLAIETMPNLAEIEAVTEMLAEEKIFRHVVAWISVTLKDAEHLSDGTPLQDVLALVRQAPNIVAFGVNCVPTELVEPCLKHLSSLQVPGQEVPLLCYPNSGEVWDAVTKTWSGKQGDGGVLAEQARRWRDAGAKLLGGCCRTGPRDVEVISGASN</sequence>
<dbReference type="InterPro" id="IPR036589">
    <property type="entry name" value="HCY_dom_sf"/>
</dbReference>